<feature type="region of interest" description="Disordered" evidence="2">
    <location>
        <begin position="218"/>
        <end position="255"/>
    </location>
</feature>
<sequence>MSKTSRPPSCVTVQCPECSTFVEFDLPKSSEPSACKVACFSCKKPFPMDVSEVPFWKPASSDTTARSAATPGASDADGAKQSATSPPPRPKRKDGRTKGTDEEPLETEYYDWLEVSPTASPSEIKKKYYVLALKYHPDKNPSAEAEEKFKQISEAYQVLSDPKMRSQYNELGAEKNRDDANMVDPTAFFNMLFGGERFVSMIGELNIISELTRVAEEAMEEEENGAKDAKAIEGTPPATPSEDEKDARKIEKRRKKEELTKKRLETEERNMARVKELSENLKQKLAIYVENTEAEPAAAMAAWEAQIKAEAEDLKVESLGVELLHTIGNVYRFQAKKYMEKQEFLGGFRGVYHSFKETGQIMSGAYSTIKAALDLERTYAELAKAEENNISAEEKQRLEETAAKKALEALWKSGRLEIENILRETCNQVLHDKQVDKKVIKRRAVALKSMGDIYAHVKADPDQLPNPFMPFEAGA</sequence>
<keyword evidence="5" id="KW-1185">Reference proteome</keyword>
<feature type="region of interest" description="Disordered" evidence="2">
    <location>
        <begin position="53"/>
        <end position="103"/>
    </location>
</feature>
<dbReference type="CDD" id="cd06257">
    <property type="entry name" value="DnaJ"/>
    <property type="match status" value="1"/>
</dbReference>
<gene>
    <name evidence="4" type="primary">CAJ1</name>
    <name evidence="4" type="ORF">LPJ53_001457</name>
</gene>
<dbReference type="Pfam" id="PF14308">
    <property type="entry name" value="DnaJ-X"/>
    <property type="match status" value="1"/>
</dbReference>
<dbReference type="SUPFAM" id="SSF46565">
    <property type="entry name" value="Chaperone J-domain"/>
    <property type="match status" value="1"/>
</dbReference>
<comment type="caution">
    <text evidence="4">The sequence shown here is derived from an EMBL/GenBank/DDBJ whole genome shotgun (WGS) entry which is preliminary data.</text>
</comment>
<accession>A0A9W7XZY8</accession>
<proteinExistence type="predicted"/>
<dbReference type="InterPro" id="IPR036869">
    <property type="entry name" value="J_dom_sf"/>
</dbReference>
<dbReference type="Pfam" id="PF00226">
    <property type="entry name" value="DnaJ"/>
    <property type="match status" value="1"/>
</dbReference>
<dbReference type="Proteomes" id="UP001149813">
    <property type="component" value="Unassembled WGS sequence"/>
</dbReference>
<feature type="compositionally biased region" description="Low complexity" evidence="2">
    <location>
        <begin position="59"/>
        <end position="70"/>
    </location>
</feature>
<dbReference type="PRINTS" id="PR00625">
    <property type="entry name" value="JDOMAIN"/>
</dbReference>
<dbReference type="PROSITE" id="PS00636">
    <property type="entry name" value="DNAJ_1"/>
    <property type="match status" value="1"/>
</dbReference>
<dbReference type="InterPro" id="IPR026894">
    <property type="entry name" value="DnaJ_X"/>
</dbReference>
<evidence type="ECO:0000313" key="5">
    <source>
        <dbReference type="Proteomes" id="UP001149813"/>
    </source>
</evidence>
<dbReference type="PANTHER" id="PTHR44924:SF1">
    <property type="entry name" value="DNAJ SUBFAMILY A MEMBER 2"/>
    <property type="match status" value="1"/>
</dbReference>
<dbReference type="AlphaFoldDB" id="A0A9W7XZY8"/>
<dbReference type="OrthoDB" id="552049at2759"/>
<reference evidence="4" key="1">
    <citation type="submission" date="2022-07" db="EMBL/GenBank/DDBJ databases">
        <title>Phylogenomic reconstructions and comparative analyses of Kickxellomycotina fungi.</title>
        <authorList>
            <person name="Reynolds N.K."/>
            <person name="Stajich J.E."/>
            <person name="Barry K."/>
            <person name="Grigoriev I.V."/>
            <person name="Crous P."/>
            <person name="Smith M.E."/>
        </authorList>
    </citation>
    <scope>NUCLEOTIDE SEQUENCE</scope>
    <source>
        <strain evidence="4">NBRC 32514</strain>
    </source>
</reference>
<protein>
    <submittedName>
        <fullName evidence="4">DnaJ-like protein</fullName>
    </submittedName>
</protein>
<keyword evidence="1" id="KW-0175">Coiled coil</keyword>
<feature type="coiled-coil region" evidence="1">
    <location>
        <begin position="375"/>
        <end position="402"/>
    </location>
</feature>
<organism evidence="4 5">
    <name type="scientific">Coemansia erecta</name>
    <dbReference type="NCBI Taxonomy" id="147472"/>
    <lineage>
        <taxon>Eukaryota</taxon>
        <taxon>Fungi</taxon>
        <taxon>Fungi incertae sedis</taxon>
        <taxon>Zoopagomycota</taxon>
        <taxon>Kickxellomycotina</taxon>
        <taxon>Kickxellomycetes</taxon>
        <taxon>Kickxellales</taxon>
        <taxon>Kickxellaceae</taxon>
        <taxon>Coemansia</taxon>
    </lineage>
</organism>
<dbReference type="EMBL" id="JANBOJ010000037">
    <property type="protein sequence ID" value="KAJ1724244.1"/>
    <property type="molecule type" value="Genomic_DNA"/>
</dbReference>
<evidence type="ECO:0000256" key="1">
    <source>
        <dbReference type="SAM" id="Coils"/>
    </source>
</evidence>
<evidence type="ECO:0000313" key="4">
    <source>
        <dbReference type="EMBL" id="KAJ1724244.1"/>
    </source>
</evidence>
<evidence type="ECO:0000256" key="2">
    <source>
        <dbReference type="SAM" id="MobiDB-lite"/>
    </source>
</evidence>
<feature type="domain" description="J" evidence="3">
    <location>
        <begin position="108"/>
        <end position="172"/>
    </location>
</feature>
<name>A0A9W7XZY8_9FUNG</name>
<dbReference type="PANTHER" id="PTHR44924">
    <property type="entry name" value="DNAJ SUBFAMILY A MEMBER 2"/>
    <property type="match status" value="1"/>
</dbReference>
<dbReference type="InterPro" id="IPR018253">
    <property type="entry name" value="DnaJ_domain_CS"/>
</dbReference>
<dbReference type="Gene3D" id="1.10.287.110">
    <property type="entry name" value="DnaJ domain"/>
    <property type="match status" value="1"/>
</dbReference>
<evidence type="ECO:0000259" key="3">
    <source>
        <dbReference type="PROSITE" id="PS50076"/>
    </source>
</evidence>
<dbReference type="PROSITE" id="PS50076">
    <property type="entry name" value="DNAJ_2"/>
    <property type="match status" value="1"/>
</dbReference>
<dbReference type="SMART" id="SM00271">
    <property type="entry name" value="DnaJ"/>
    <property type="match status" value="1"/>
</dbReference>
<dbReference type="InterPro" id="IPR001623">
    <property type="entry name" value="DnaJ_domain"/>
</dbReference>